<reference evidence="2 3" key="1">
    <citation type="journal article" date="2015" name="Genome Announc.">
        <title>Expanding the biotechnology potential of lactobacilli through comparative genomics of 213 strains and associated genera.</title>
        <authorList>
            <person name="Sun Z."/>
            <person name="Harris H.M."/>
            <person name="McCann A."/>
            <person name="Guo C."/>
            <person name="Argimon S."/>
            <person name="Zhang W."/>
            <person name="Yang X."/>
            <person name="Jeffery I.B."/>
            <person name="Cooney J.C."/>
            <person name="Kagawa T.F."/>
            <person name="Liu W."/>
            <person name="Song Y."/>
            <person name="Salvetti E."/>
            <person name="Wrobel A."/>
            <person name="Rasinkangas P."/>
            <person name="Parkhill J."/>
            <person name="Rea M.C."/>
            <person name="O'Sullivan O."/>
            <person name="Ritari J."/>
            <person name="Douillard F.P."/>
            <person name="Paul Ross R."/>
            <person name="Yang R."/>
            <person name="Briner A.E."/>
            <person name="Felis G.E."/>
            <person name="de Vos W.M."/>
            <person name="Barrangou R."/>
            <person name="Klaenhammer T.R."/>
            <person name="Caufield P.W."/>
            <person name="Cui Y."/>
            <person name="Zhang H."/>
            <person name="O'Toole P.W."/>
        </authorList>
    </citation>
    <scope>NUCLEOTIDE SEQUENCE [LARGE SCALE GENOMIC DNA]</scope>
    <source>
        <strain evidence="2 3">DSM 8475</strain>
    </source>
</reference>
<dbReference type="Gene3D" id="1.10.1220.10">
    <property type="entry name" value="Met repressor-like"/>
    <property type="match status" value="1"/>
</dbReference>
<evidence type="ECO:0000313" key="3">
    <source>
        <dbReference type="Proteomes" id="UP000051085"/>
    </source>
</evidence>
<dbReference type="NCBIfam" id="TIGR02384">
    <property type="entry name" value="RelB_DinJ"/>
    <property type="match status" value="1"/>
</dbReference>
<dbReference type="InterPro" id="IPR007337">
    <property type="entry name" value="RelB/DinJ"/>
</dbReference>
<dbReference type="InterPro" id="IPR013321">
    <property type="entry name" value="Arc_rbn_hlx_hlx"/>
</dbReference>
<sequence length="121" mass="13111">MTFMAQINIKVDDQLKDDVSKIFAEMGLDLTTGIKIYLKRVQQDRRIPFAITGTQDVDEVAQQYRAGNPEVVSRLNKLLSALAGPDNGATGIGGSVLKATSRQKKEQPGGIGQGILNNTHD</sequence>
<accession>A0A922PWH3</accession>
<proteinExistence type="predicted"/>
<dbReference type="EMBL" id="AZGO01000003">
    <property type="protein sequence ID" value="KRM38035.1"/>
    <property type="molecule type" value="Genomic_DNA"/>
</dbReference>
<dbReference type="GO" id="GO:0006355">
    <property type="term" value="P:regulation of DNA-templated transcription"/>
    <property type="evidence" value="ECO:0007669"/>
    <property type="project" value="InterPro"/>
</dbReference>
<dbReference type="Pfam" id="PF04221">
    <property type="entry name" value="RelB"/>
    <property type="match status" value="1"/>
</dbReference>
<gene>
    <name evidence="2" type="ORF">FD34_GL001163</name>
</gene>
<evidence type="ECO:0000313" key="2">
    <source>
        <dbReference type="EMBL" id="KRM38035.1"/>
    </source>
</evidence>
<dbReference type="Proteomes" id="UP000051085">
    <property type="component" value="Unassembled WGS sequence"/>
</dbReference>
<protein>
    <submittedName>
        <fullName evidence="2">Uncharacterized protein</fullName>
    </submittedName>
</protein>
<organism evidence="2 3">
    <name type="scientific">Limosilactobacillus pontis DSM 8475</name>
    <dbReference type="NCBI Taxonomy" id="1423794"/>
    <lineage>
        <taxon>Bacteria</taxon>
        <taxon>Bacillati</taxon>
        <taxon>Bacillota</taxon>
        <taxon>Bacilli</taxon>
        <taxon>Lactobacillales</taxon>
        <taxon>Lactobacillaceae</taxon>
        <taxon>Limosilactobacillus</taxon>
    </lineage>
</organism>
<evidence type="ECO:0000256" key="1">
    <source>
        <dbReference type="SAM" id="MobiDB-lite"/>
    </source>
</evidence>
<comment type="caution">
    <text evidence="2">The sequence shown here is derived from an EMBL/GenBank/DDBJ whole genome shotgun (WGS) entry which is preliminary data.</text>
</comment>
<name>A0A922PWH3_9LACO</name>
<feature type="region of interest" description="Disordered" evidence="1">
    <location>
        <begin position="99"/>
        <end position="121"/>
    </location>
</feature>
<dbReference type="AlphaFoldDB" id="A0A922PWH3"/>